<dbReference type="PANTHER" id="PTHR22911:SF79">
    <property type="entry name" value="MOBA-LIKE NTP TRANSFERASE DOMAIN-CONTAINING PROTEIN"/>
    <property type="match status" value="1"/>
</dbReference>
<dbReference type="RefSeq" id="WP_256310920.1">
    <property type="nucleotide sequence ID" value="NZ_JANGAC010000004.1"/>
</dbReference>
<feature type="transmembrane region" description="Helical" evidence="2">
    <location>
        <begin position="36"/>
        <end position="54"/>
    </location>
</feature>
<comment type="caution">
    <text evidence="4">The sequence shown here is derived from an EMBL/GenBank/DDBJ whole genome shotgun (WGS) entry which is preliminary data.</text>
</comment>
<feature type="transmembrane region" description="Helical" evidence="2">
    <location>
        <begin position="200"/>
        <end position="218"/>
    </location>
</feature>
<name>A0ABT1S8H8_9FIRM</name>
<keyword evidence="2" id="KW-1133">Transmembrane helix</keyword>
<dbReference type="EMBL" id="JANGAC010000004">
    <property type="protein sequence ID" value="MCQ4922780.1"/>
    <property type="molecule type" value="Genomic_DNA"/>
</dbReference>
<evidence type="ECO:0000256" key="2">
    <source>
        <dbReference type="SAM" id="Phobius"/>
    </source>
</evidence>
<keyword evidence="5" id="KW-1185">Reference proteome</keyword>
<keyword evidence="2" id="KW-0812">Transmembrane</keyword>
<evidence type="ECO:0000259" key="3">
    <source>
        <dbReference type="Pfam" id="PF00892"/>
    </source>
</evidence>
<proteinExistence type="inferred from homology"/>
<feature type="transmembrane region" description="Helical" evidence="2">
    <location>
        <begin position="146"/>
        <end position="164"/>
    </location>
</feature>
<dbReference type="SUPFAM" id="SSF103481">
    <property type="entry name" value="Multidrug resistance efflux transporter EmrE"/>
    <property type="match status" value="2"/>
</dbReference>
<protein>
    <submittedName>
        <fullName evidence="4">DMT family transporter</fullName>
    </submittedName>
</protein>
<gene>
    <name evidence="4" type="ORF">NE686_06780</name>
</gene>
<dbReference type="PANTHER" id="PTHR22911">
    <property type="entry name" value="ACYL-MALONYL CONDENSING ENZYME-RELATED"/>
    <property type="match status" value="1"/>
</dbReference>
<feature type="domain" description="EamA" evidence="3">
    <location>
        <begin position="143"/>
        <end position="270"/>
    </location>
</feature>
<feature type="transmembrane region" description="Helical" evidence="2">
    <location>
        <begin position="66"/>
        <end position="85"/>
    </location>
</feature>
<feature type="transmembrane region" description="Helical" evidence="2">
    <location>
        <begin position="91"/>
        <end position="110"/>
    </location>
</feature>
<evidence type="ECO:0000313" key="4">
    <source>
        <dbReference type="EMBL" id="MCQ4922780.1"/>
    </source>
</evidence>
<accession>A0ABT1S8H8</accession>
<feature type="transmembrane region" description="Helical" evidence="2">
    <location>
        <begin position="176"/>
        <end position="194"/>
    </location>
</feature>
<reference evidence="4 5" key="1">
    <citation type="submission" date="2022-06" db="EMBL/GenBank/DDBJ databases">
        <title>Isolation of gut microbiota from human fecal samples.</title>
        <authorList>
            <person name="Pamer E.G."/>
            <person name="Barat B."/>
            <person name="Waligurski E."/>
            <person name="Medina S."/>
            <person name="Paddock L."/>
            <person name="Mostad J."/>
        </authorList>
    </citation>
    <scope>NUCLEOTIDE SEQUENCE [LARGE SCALE GENOMIC DNA]</scope>
    <source>
        <strain evidence="4 5">DFI.7.95</strain>
    </source>
</reference>
<dbReference type="Pfam" id="PF00892">
    <property type="entry name" value="EamA"/>
    <property type="match status" value="2"/>
</dbReference>
<feature type="transmembrane region" description="Helical" evidence="2">
    <location>
        <begin position="255"/>
        <end position="274"/>
    </location>
</feature>
<evidence type="ECO:0000313" key="5">
    <source>
        <dbReference type="Proteomes" id="UP001524478"/>
    </source>
</evidence>
<feature type="transmembrane region" description="Helical" evidence="2">
    <location>
        <begin position="230"/>
        <end position="249"/>
    </location>
</feature>
<feature type="transmembrane region" description="Helical" evidence="2">
    <location>
        <begin position="117"/>
        <end position="134"/>
    </location>
</feature>
<dbReference type="InterPro" id="IPR000620">
    <property type="entry name" value="EamA_dom"/>
</dbReference>
<dbReference type="InterPro" id="IPR037185">
    <property type="entry name" value="EmrE-like"/>
</dbReference>
<sequence>MDIKKDRYKGIILAAIASTMWSTGGIFVKLVDWNPVPISGLRSFIAALVMLTYIKKPKFTKTKPQVLGAITTCTTMLCFIMANKLTTSANAILLQYTAPIFVAILGVWILKEKIRWYDILSITVVFLGMILFFIDNVNIGNTLGNIIAILSGFSLACMTISLRLQKDGSAIDTTFFGNILTFIIAIPFFIFNPLPGIKSIIIILIMGVFQLGIPYIFYVNSTKYLTALEAILITVMEPLLNPLWVYIFAGEKPGTYAIIGGIVVIVTVLLRGIYVSKLESVEE</sequence>
<keyword evidence="2" id="KW-0472">Membrane</keyword>
<evidence type="ECO:0000256" key="1">
    <source>
        <dbReference type="ARBA" id="ARBA00007362"/>
    </source>
</evidence>
<dbReference type="Proteomes" id="UP001524478">
    <property type="component" value="Unassembled WGS sequence"/>
</dbReference>
<dbReference type="Gene3D" id="1.10.3730.20">
    <property type="match status" value="1"/>
</dbReference>
<comment type="similarity">
    <text evidence="1">Belongs to the EamA transporter family.</text>
</comment>
<feature type="transmembrane region" description="Helical" evidence="2">
    <location>
        <begin position="12"/>
        <end position="30"/>
    </location>
</feature>
<organism evidence="4 5">
    <name type="scientific">Tissierella carlieri</name>
    <dbReference type="NCBI Taxonomy" id="689904"/>
    <lineage>
        <taxon>Bacteria</taxon>
        <taxon>Bacillati</taxon>
        <taxon>Bacillota</taxon>
        <taxon>Tissierellia</taxon>
        <taxon>Tissierellales</taxon>
        <taxon>Tissierellaceae</taxon>
        <taxon>Tissierella</taxon>
    </lineage>
</organism>
<feature type="domain" description="EamA" evidence="3">
    <location>
        <begin position="9"/>
        <end position="133"/>
    </location>
</feature>